<evidence type="ECO:0000256" key="9">
    <source>
        <dbReference type="ARBA" id="ARBA00022984"/>
    </source>
</evidence>
<feature type="chain" id="PRO_5037819022" description="serine-type D-Ala-D-Ala carboxypeptidase" evidence="15">
    <location>
        <begin position="22"/>
        <end position="406"/>
    </location>
</feature>
<dbReference type="EMBL" id="JAEPBG010000006">
    <property type="protein sequence ID" value="MBK4735949.1"/>
    <property type="molecule type" value="Genomic_DNA"/>
</dbReference>
<evidence type="ECO:0000313" key="18">
    <source>
        <dbReference type="Proteomes" id="UP000622890"/>
    </source>
</evidence>
<comment type="similarity">
    <text evidence="2 14">Belongs to the peptidase S11 family.</text>
</comment>
<dbReference type="Proteomes" id="UP000622890">
    <property type="component" value="Unassembled WGS sequence"/>
</dbReference>
<feature type="binding site" evidence="13">
    <location>
        <position position="246"/>
    </location>
    <ligand>
        <name>substrate</name>
    </ligand>
</feature>
<dbReference type="SUPFAM" id="SSF56601">
    <property type="entry name" value="beta-lactamase/transpeptidase-like"/>
    <property type="match status" value="1"/>
</dbReference>
<keyword evidence="9" id="KW-0573">Peptidoglycan synthesis</keyword>
<dbReference type="GO" id="GO:0009252">
    <property type="term" value="P:peptidoglycan biosynthetic process"/>
    <property type="evidence" value="ECO:0007669"/>
    <property type="project" value="UniProtKB-KW"/>
</dbReference>
<keyword evidence="10" id="KW-0961">Cell wall biogenesis/degradation</keyword>
<dbReference type="InterPro" id="IPR018044">
    <property type="entry name" value="Peptidase_S11"/>
</dbReference>
<feature type="signal peptide" evidence="15">
    <location>
        <begin position="1"/>
        <end position="21"/>
    </location>
</feature>
<evidence type="ECO:0000313" key="17">
    <source>
        <dbReference type="EMBL" id="MBK4735949.1"/>
    </source>
</evidence>
<dbReference type="InterPro" id="IPR012907">
    <property type="entry name" value="Peptidase_S11_C"/>
</dbReference>
<name>A0A934SUR8_9BURK</name>
<dbReference type="RefSeq" id="WP_200593465.1">
    <property type="nucleotide sequence ID" value="NZ_JAEPBG010000006.1"/>
</dbReference>
<dbReference type="GO" id="GO:0008360">
    <property type="term" value="P:regulation of cell shape"/>
    <property type="evidence" value="ECO:0007669"/>
    <property type="project" value="UniProtKB-KW"/>
</dbReference>
<comment type="pathway">
    <text evidence="1">Cell wall biogenesis; peptidoglycan biosynthesis.</text>
</comment>
<dbReference type="GO" id="GO:0006508">
    <property type="term" value="P:proteolysis"/>
    <property type="evidence" value="ECO:0007669"/>
    <property type="project" value="UniProtKB-KW"/>
</dbReference>
<evidence type="ECO:0000256" key="13">
    <source>
        <dbReference type="PIRSR" id="PIRSR618044-2"/>
    </source>
</evidence>
<dbReference type="PANTHER" id="PTHR21581">
    <property type="entry name" value="D-ALANYL-D-ALANINE CARBOXYPEPTIDASE"/>
    <property type="match status" value="1"/>
</dbReference>
<evidence type="ECO:0000256" key="3">
    <source>
        <dbReference type="ARBA" id="ARBA00012448"/>
    </source>
</evidence>
<keyword evidence="7" id="KW-0378">Hydrolase</keyword>
<keyword evidence="8" id="KW-0133">Cell shape</keyword>
<keyword evidence="5" id="KW-0645">Protease</keyword>
<feature type="active site" evidence="12">
    <location>
        <position position="144"/>
    </location>
</feature>
<dbReference type="EC" id="3.4.16.4" evidence="3"/>
<evidence type="ECO:0000256" key="6">
    <source>
        <dbReference type="ARBA" id="ARBA00022729"/>
    </source>
</evidence>
<gene>
    <name evidence="17" type="ORF">JJB74_15115</name>
</gene>
<sequence length="406" mass="43168">MLTPRHITALALAATSAALYADAVCATPHGGKAAPDAAPASDAIAQSLPPPTLTAKTWVLYDPNTGRMLAGAGANERIIPASLTKVMTAYLICGALHDKRLAPEQMVNVSLNAYRVDKSSSKMFIDPKVPVSIMDLLYGLIIQSGNDAAVQLAEAMGGSEDTFAAMMNKKAAELGMKGSHFENASGLPGAQHYSTAEDLAVLAARSINDYPDEYKIYAIRDFTYNHIKQGNRNLLLYSDPTVDGMKTGHVSESGYNLIASAKRQGASGEYRLIAVVTGAPSTRARADDAEKLLSWGYANFEDVKLAAKGQVLATPIVWKGTQKAVKAGFAADRFETIAKGSSNKLKTDITLQDKLSAPLAAGTRIGTAKVSYDGKVVAEIPVVALENVPQAGFFARLWDSLRMRFG</sequence>
<dbReference type="GO" id="GO:0071555">
    <property type="term" value="P:cell wall organization"/>
    <property type="evidence" value="ECO:0007669"/>
    <property type="project" value="UniProtKB-KW"/>
</dbReference>
<evidence type="ECO:0000256" key="14">
    <source>
        <dbReference type="RuleBase" id="RU004016"/>
    </source>
</evidence>
<dbReference type="Gene3D" id="3.40.710.10">
    <property type="entry name" value="DD-peptidase/beta-lactamase superfamily"/>
    <property type="match status" value="1"/>
</dbReference>
<evidence type="ECO:0000256" key="11">
    <source>
        <dbReference type="ARBA" id="ARBA00034000"/>
    </source>
</evidence>
<evidence type="ECO:0000259" key="16">
    <source>
        <dbReference type="SMART" id="SM00936"/>
    </source>
</evidence>
<comment type="caution">
    <text evidence="17">The sequence shown here is derived from an EMBL/GenBank/DDBJ whole genome shotgun (WGS) entry which is preliminary data.</text>
</comment>
<accession>A0A934SUR8</accession>
<keyword evidence="18" id="KW-1185">Reference proteome</keyword>
<proteinExistence type="inferred from homology"/>
<evidence type="ECO:0000256" key="2">
    <source>
        <dbReference type="ARBA" id="ARBA00007164"/>
    </source>
</evidence>
<dbReference type="Gene3D" id="2.60.410.10">
    <property type="entry name" value="D-Ala-D-Ala carboxypeptidase, C-terminal domain"/>
    <property type="match status" value="1"/>
</dbReference>
<evidence type="ECO:0000256" key="1">
    <source>
        <dbReference type="ARBA" id="ARBA00004752"/>
    </source>
</evidence>
<evidence type="ECO:0000256" key="7">
    <source>
        <dbReference type="ARBA" id="ARBA00022801"/>
    </source>
</evidence>
<organism evidence="17 18">
    <name type="scientific">Noviherbaspirillum pedocola</name>
    <dbReference type="NCBI Taxonomy" id="2801341"/>
    <lineage>
        <taxon>Bacteria</taxon>
        <taxon>Pseudomonadati</taxon>
        <taxon>Pseudomonadota</taxon>
        <taxon>Betaproteobacteria</taxon>
        <taxon>Burkholderiales</taxon>
        <taxon>Oxalobacteraceae</taxon>
        <taxon>Noviherbaspirillum</taxon>
    </lineage>
</organism>
<dbReference type="Pfam" id="PF07943">
    <property type="entry name" value="PBP5_C"/>
    <property type="match status" value="1"/>
</dbReference>
<dbReference type="InterPro" id="IPR001967">
    <property type="entry name" value="Peptidase_S11_N"/>
</dbReference>
<evidence type="ECO:0000256" key="10">
    <source>
        <dbReference type="ARBA" id="ARBA00023316"/>
    </source>
</evidence>
<dbReference type="PANTHER" id="PTHR21581:SF6">
    <property type="entry name" value="TRAFFICKING PROTEIN PARTICLE COMPLEX SUBUNIT 12"/>
    <property type="match status" value="1"/>
</dbReference>
<dbReference type="SMART" id="SM00936">
    <property type="entry name" value="PBP5_C"/>
    <property type="match status" value="1"/>
</dbReference>
<dbReference type="PRINTS" id="PR00725">
    <property type="entry name" value="DADACBPTASE1"/>
</dbReference>
<dbReference type="GO" id="GO:0009002">
    <property type="term" value="F:serine-type D-Ala-D-Ala carboxypeptidase activity"/>
    <property type="evidence" value="ECO:0007669"/>
    <property type="project" value="UniProtKB-EC"/>
</dbReference>
<keyword evidence="4 17" id="KW-0121">Carboxypeptidase</keyword>
<evidence type="ECO:0000256" key="4">
    <source>
        <dbReference type="ARBA" id="ARBA00022645"/>
    </source>
</evidence>
<dbReference type="InterPro" id="IPR012338">
    <property type="entry name" value="Beta-lactam/transpept-like"/>
</dbReference>
<feature type="active site" description="Acyl-ester intermediate" evidence="12">
    <location>
        <position position="82"/>
    </location>
</feature>
<dbReference type="InterPro" id="IPR037167">
    <property type="entry name" value="Peptidase_S11_C_sf"/>
</dbReference>
<evidence type="ECO:0000256" key="5">
    <source>
        <dbReference type="ARBA" id="ARBA00022670"/>
    </source>
</evidence>
<comment type="catalytic activity">
    <reaction evidence="11">
        <text>Preferential cleavage: (Ac)2-L-Lys-D-Ala-|-D-Ala. Also transpeptidation of peptidyl-alanyl moieties that are N-acyl substituents of D-alanine.</text>
        <dbReference type="EC" id="3.4.16.4"/>
    </reaction>
</comment>
<feature type="domain" description="Peptidase S11 D-Ala-D-Ala carboxypeptidase A C-terminal" evidence="16">
    <location>
        <begin position="300"/>
        <end position="390"/>
    </location>
</feature>
<keyword evidence="6 15" id="KW-0732">Signal</keyword>
<dbReference type="Pfam" id="PF00768">
    <property type="entry name" value="Peptidase_S11"/>
    <property type="match status" value="1"/>
</dbReference>
<evidence type="ECO:0000256" key="8">
    <source>
        <dbReference type="ARBA" id="ARBA00022960"/>
    </source>
</evidence>
<evidence type="ECO:0000256" key="15">
    <source>
        <dbReference type="SAM" id="SignalP"/>
    </source>
</evidence>
<protein>
    <recommendedName>
        <fullName evidence="3">serine-type D-Ala-D-Ala carboxypeptidase</fullName>
        <ecNumber evidence="3">3.4.16.4</ecNumber>
    </recommendedName>
</protein>
<reference evidence="17" key="1">
    <citation type="submission" date="2021-01" db="EMBL/GenBank/DDBJ databases">
        <title>Genome sequence of strain Noviherbaspirillum sp. DKR-6.</title>
        <authorList>
            <person name="Chaudhary D.K."/>
        </authorList>
    </citation>
    <scope>NUCLEOTIDE SEQUENCE</scope>
    <source>
        <strain evidence="17">DKR-6</strain>
    </source>
</reference>
<dbReference type="AlphaFoldDB" id="A0A934SUR8"/>
<feature type="active site" description="Proton acceptor" evidence="12">
    <location>
        <position position="85"/>
    </location>
</feature>
<evidence type="ECO:0000256" key="12">
    <source>
        <dbReference type="PIRSR" id="PIRSR618044-1"/>
    </source>
</evidence>